<feature type="compositionally biased region" description="Low complexity" evidence="10">
    <location>
        <begin position="630"/>
        <end position="645"/>
    </location>
</feature>
<feature type="domain" description="PAP-associated" evidence="11">
    <location>
        <begin position="275"/>
        <end position="336"/>
    </location>
</feature>
<dbReference type="Gene3D" id="3.30.460.10">
    <property type="entry name" value="Beta Polymerase, domain 2"/>
    <property type="match status" value="1"/>
</dbReference>
<comment type="similarity">
    <text evidence="4">Belongs to the DNA polymerase type-B-like family.</text>
</comment>
<evidence type="ECO:0000256" key="7">
    <source>
        <dbReference type="ARBA" id="ARBA00022679"/>
    </source>
</evidence>
<evidence type="ECO:0000256" key="5">
    <source>
        <dbReference type="ARBA" id="ARBA00012388"/>
    </source>
</evidence>
<feature type="region of interest" description="Disordered" evidence="10">
    <location>
        <begin position="573"/>
        <end position="656"/>
    </location>
</feature>
<feature type="compositionally biased region" description="Basic residues" evidence="10">
    <location>
        <begin position="848"/>
        <end position="858"/>
    </location>
</feature>
<comment type="cofactor">
    <cofactor evidence="1">
        <name>Mn(2+)</name>
        <dbReference type="ChEBI" id="CHEBI:29035"/>
    </cofactor>
</comment>
<dbReference type="InterPro" id="IPR043519">
    <property type="entry name" value="NT_sf"/>
</dbReference>
<sequence length="1046" mass="115929">MTAVYSQRLQPLRQHTHQAQQPLQTPIQRQTSKQRFVSEFSRCLFDFVIQLLPTTEELTIKEDVRKLLERLIRTIEPESRLLSFGSTANGFSLRNSDMDLCCLIDSEERLSASDLVTMLGDLLERETKFHVKPLPHARIPIVKLSLEPSPGLPYGIACDIGFENRLALENTRLLMCYAMIDPPRVRTMVLFLKVWCKRRKINSPYKGTLSSYGYVLLVIFFLVHVKNPPVLPNLQQMPALRPISPEETHLNGHNIWFFDDIRLLRQRWQSSNTESVAELLVDFFRYYSRDFNYNNGVVSIRAGLLKKDGKGWQSDSDRGTARERNRLCIEDPFEVDFNVSRCVTRDGLYTVRGELMRASRILASRPERAIVALAQLCEERKDEELLTASPSRPSSTNFIPPRLSPLPPQTPYTVGSNPLRAGPPDRLSPPQVHDPPPAFVQKAAMAQLPMLPDQQLDHMAPKRTKWTSPPPPEAPAEDREAFDTQLGRVFALATASSIRQREREPDTASEKSIITDEDFEENRSLAESDDVRSIRSFTDEGTVPFGGRFQHPHARGLTQPFSAVQLRPHPHQDFRSASFVPDPSSSRGNVQGDKAFFDPRMVSSGRLRDRPFRLGQQVSEAPTRQHQEQPPRLSVDSSSPRRSSSGPPPRAASHRFSMPVIPIYTPRPQVVTTSASQAQRAAVFYETSPLKERLSRALAAGTRSGESATPVPAVNVTPPYGSPLSATPVHDIGSGGIRGPMIQRSPSMESDLSTESPKQPVVNIPGHHEGELVFSIPQVPLQEQYSQYPQIRSHYLLQHDLQQYLGNEIPSASTTPLPASSSIPAISMDSSASVPYAHPLTQSYSQSHTHRLPSHSHSHSTATITAPTPPPQVLPVIQSRSALHTDTSPSHSPSQFPYNLDHYTRERSRSISRSPVQPLPSPSIPVSSHSPRLPSPNELPLGDRDLRSVSPMSDDESGSPSMISCSSSPARYAASVSPISTSPPSPRHSNVKLPPSSASGPVGSDAESKNLKEGVVEIGIAVPDVVENGEHDLVKETANLKIGAEE</sequence>
<keyword evidence="14" id="KW-1185">Reference proteome</keyword>
<accession>A0ABP1CTS1</accession>
<evidence type="ECO:0000256" key="9">
    <source>
        <dbReference type="ARBA" id="ARBA00022842"/>
    </source>
</evidence>
<evidence type="ECO:0000256" key="10">
    <source>
        <dbReference type="SAM" id="MobiDB-lite"/>
    </source>
</evidence>
<name>A0ABP1CTS1_9APHY</name>
<feature type="compositionally biased region" description="Polar residues" evidence="10">
    <location>
        <begin position="744"/>
        <end position="757"/>
    </location>
</feature>
<dbReference type="InterPro" id="IPR002058">
    <property type="entry name" value="PAP_assoc"/>
</dbReference>
<dbReference type="Pfam" id="PF22600">
    <property type="entry name" value="MTPAP-like_central"/>
    <property type="match status" value="1"/>
</dbReference>
<dbReference type="SUPFAM" id="SSF81301">
    <property type="entry name" value="Nucleotidyltransferase"/>
    <property type="match status" value="1"/>
</dbReference>
<feature type="compositionally biased region" description="Basic and acidic residues" evidence="10">
    <location>
        <begin position="499"/>
        <end position="509"/>
    </location>
</feature>
<feature type="compositionally biased region" description="Basic and acidic residues" evidence="10">
    <location>
        <begin position="521"/>
        <end position="533"/>
    </location>
</feature>
<feature type="compositionally biased region" description="Polar residues" evidence="10">
    <location>
        <begin position="388"/>
        <end position="398"/>
    </location>
</feature>
<evidence type="ECO:0000256" key="1">
    <source>
        <dbReference type="ARBA" id="ARBA00001936"/>
    </source>
</evidence>
<dbReference type="SUPFAM" id="SSF81631">
    <property type="entry name" value="PAP/OAS1 substrate-binding domain"/>
    <property type="match status" value="1"/>
</dbReference>
<comment type="subcellular location">
    <subcellularLocation>
        <location evidence="3">Cytoplasm</location>
    </subcellularLocation>
</comment>
<evidence type="ECO:0000256" key="2">
    <source>
        <dbReference type="ARBA" id="ARBA00001946"/>
    </source>
</evidence>
<dbReference type="EC" id="2.7.7.19" evidence="5"/>
<comment type="cofactor">
    <cofactor evidence="2">
        <name>Mg(2+)</name>
        <dbReference type="ChEBI" id="CHEBI:18420"/>
    </cofactor>
</comment>
<evidence type="ECO:0000256" key="4">
    <source>
        <dbReference type="ARBA" id="ARBA00008593"/>
    </source>
</evidence>
<feature type="region of interest" description="Disordered" evidence="10">
    <location>
        <begin position="696"/>
        <end position="765"/>
    </location>
</feature>
<feature type="domain" description="Poly(A) RNA polymerase mitochondrial-like central palm" evidence="12">
    <location>
        <begin position="44"/>
        <end position="178"/>
    </location>
</feature>
<evidence type="ECO:0000259" key="12">
    <source>
        <dbReference type="Pfam" id="PF22600"/>
    </source>
</evidence>
<feature type="region of interest" description="Disordered" evidence="10">
    <location>
        <begin position="905"/>
        <end position="1010"/>
    </location>
</feature>
<feature type="compositionally biased region" description="Low complexity" evidence="10">
    <location>
        <begin position="958"/>
        <end position="968"/>
    </location>
</feature>
<evidence type="ECO:0000313" key="13">
    <source>
        <dbReference type="EMBL" id="CAL1698093.1"/>
    </source>
</evidence>
<organism evidence="13 14">
    <name type="scientific">Somion occarium</name>
    <dbReference type="NCBI Taxonomy" id="3059160"/>
    <lineage>
        <taxon>Eukaryota</taxon>
        <taxon>Fungi</taxon>
        <taxon>Dikarya</taxon>
        <taxon>Basidiomycota</taxon>
        <taxon>Agaricomycotina</taxon>
        <taxon>Agaricomycetes</taxon>
        <taxon>Polyporales</taxon>
        <taxon>Cerrenaceae</taxon>
        <taxon>Somion</taxon>
    </lineage>
</organism>
<keyword evidence="7" id="KW-0808">Transferase</keyword>
<feature type="region of interest" description="Disordered" evidence="10">
    <location>
        <begin position="384"/>
        <end position="437"/>
    </location>
</feature>
<proteinExistence type="inferred from homology"/>
<keyword evidence="6" id="KW-0963">Cytoplasm</keyword>
<keyword evidence="8" id="KW-0479">Metal-binding</keyword>
<evidence type="ECO:0000256" key="8">
    <source>
        <dbReference type="ARBA" id="ARBA00022723"/>
    </source>
</evidence>
<protein>
    <recommendedName>
        <fullName evidence="5">polynucleotide adenylyltransferase</fullName>
        <ecNumber evidence="5">2.7.7.19</ecNumber>
    </recommendedName>
</protein>
<feature type="region of interest" description="Disordered" evidence="10">
    <location>
        <begin position="496"/>
        <end position="535"/>
    </location>
</feature>
<dbReference type="Proteomes" id="UP001497453">
    <property type="component" value="Chromosome 10"/>
</dbReference>
<gene>
    <name evidence="13" type="ORF">GFSPODELE1_LOCUS1996</name>
</gene>
<dbReference type="EMBL" id="OZ037953">
    <property type="protein sequence ID" value="CAL1698093.1"/>
    <property type="molecule type" value="Genomic_DNA"/>
</dbReference>
<keyword evidence="9" id="KW-0460">Magnesium</keyword>
<reference evidence="14" key="1">
    <citation type="submission" date="2024-04" db="EMBL/GenBank/DDBJ databases">
        <authorList>
            <person name="Shaw F."/>
            <person name="Minotto A."/>
        </authorList>
    </citation>
    <scope>NUCLEOTIDE SEQUENCE [LARGE SCALE GENOMIC DNA]</scope>
</reference>
<dbReference type="Gene3D" id="1.10.1410.10">
    <property type="match status" value="1"/>
</dbReference>
<dbReference type="PANTHER" id="PTHR12271:SF40">
    <property type="entry name" value="POLY(A) RNA POLYMERASE GLD2"/>
    <property type="match status" value="1"/>
</dbReference>
<evidence type="ECO:0000313" key="14">
    <source>
        <dbReference type="Proteomes" id="UP001497453"/>
    </source>
</evidence>
<feature type="compositionally biased region" description="Low complexity" evidence="10">
    <location>
        <begin position="708"/>
        <end position="719"/>
    </location>
</feature>
<evidence type="ECO:0000259" key="11">
    <source>
        <dbReference type="Pfam" id="PF03828"/>
    </source>
</evidence>
<dbReference type="InterPro" id="IPR054708">
    <property type="entry name" value="MTPAP-like_central"/>
</dbReference>
<feature type="region of interest" description="Disordered" evidence="10">
    <location>
        <begin position="843"/>
        <end position="874"/>
    </location>
</feature>
<dbReference type="Pfam" id="PF03828">
    <property type="entry name" value="PAP_assoc"/>
    <property type="match status" value="1"/>
</dbReference>
<evidence type="ECO:0000256" key="6">
    <source>
        <dbReference type="ARBA" id="ARBA00022490"/>
    </source>
</evidence>
<dbReference type="CDD" id="cd05402">
    <property type="entry name" value="NT_PAP_TUTase"/>
    <property type="match status" value="1"/>
</dbReference>
<dbReference type="PANTHER" id="PTHR12271">
    <property type="entry name" value="POLY A POLYMERASE CID PAP -RELATED"/>
    <property type="match status" value="1"/>
</dbReference>
<evidence type="ECO:0000256" key="3">
    <source>
        <dbReference type="ARBA" id="ARBA00004496"/>
    </source>
</evidence>